<feature type="region of interest" description="Disordered" evidence="1">
    <location>
        <begin position="1"/>
        <end position="47"/>
    </location>
</feature>
<sequence>MAPAVPSSEGSSEGVQDNGERLTSPEISEQDSDSEDDSSPATKGDIKPLLIDLRKIWKSDLKETQMEMRVLHQQIKEVETREKS</sequence>
<evidence type="ECO:0000313" key="2">
    <source>
        <dbReference type="EMBL" id="CAH2283320.1"/>
    </source>
</evidence>
<evidence type="ECO:0000256" key="1">
    <source>
        <dbReference type="SAM" id="MobiDB-lite"/>
    </source>
</evidence>
<accession>A0AAD1W0B6</accession>
<dbReference type="AlphaFoldDB" id="A0AAD1W0B6"/>
<evidence type="ECO:0000313" key="3">
    <source>
        <dbReference type="Proteomes" id="UP001295444"/>
    </source>
</evidence>
<keyword evidence="3" id="KW-1185">Reference proteome</keyword>
<name>A0AAD1W0B6_PELCU</name>
<reference evidence="2" key="1">
    <citation type="submission" date="2022-03" db="EMBL/GenBank/DDBJ databases">
        <authorList>
            <person name="Alioto T."/>
            <person name="Alioto T."/>
            <person name="Gomez Garrido J."/>
        </authorList>
    </citation>
    <scope>NUCLEOTIDE SEQUENCE</scope>
</reference>
<feature type="compositionally biased region" description="Acidic residues" evidence="1">
    <location>
        <begin position="28"/>
        <end position="38"/>
    </location>
</feature>
<protein>
    <submittedName>
        <fullName evidence="2">Uncharacterized protein</fullName>
    </submittedName>
</protein>
<gene>
    <name evidence="2" type="ORF">PECUL_23A037566</name>
</gene>
<dbReference type="Proteomes" id="UP001295444">
    <property type="component" value="Chromosome 04"/>
</dbReference>
<dbReference type="EMBL" id="OW240915">
    <property type="protein sequence ID" value="CAH2283320.1"/>
    <property type="molecule type" value="Genomic_DNA"/>
</dbReference>
<proteinExistence type="predicted"/>
<organism evidence="2 3">
    <name type="scientific">Pelobates cultripes</name>
    <name type="common">Western spadefoot toad</name>
    <dbReference type="NCBI Taxonomy" id="61616"/>
    <lineage>
        <taxon>Eukaryota</taxon>
        <taxon>Metazoa</taxon>
        <taxon>Chordata</taxon>
        <taxon>Craniata</taxon>
        <taxon>Vertebrata</taxon>
        <taxon>Euteleostomi</taxon>
        <taxon>Amphibia</taxon>
        <taxon>Batrachia</taxon>
        <taxon>Anura</taxon>
        <taxon>Pelobatoidea</taxon>
        <taxon>Pelobatidae</taxon>
        <taxon>Pelobates</taxon>
    </lineage>
</organism>